<dbReference type="PANTHER" id="PTHR14296">
    <property type="entry name" value="REMODELING AND SPACING FACTOR 1"/>
    <property type="match status" value="1"/>
</dbReference>
<proteinExistence type="predicted"/>
<feature type="compositionally biased region" description="Polar residues" evidence="1">
    <location>
        <begin position="294"/>
        <end position="305"/>
    </location>
</feature>
<feature type="compositionally biased region" description="Low complexity" evidence="1">
    <location>
        <begin position="306"/>
        <end position="322"/>
    </location>
</feature>
<evidence type="ECO:0000313" key="2">
    <source>
        <dbReference type="EMBL" id="KAG5278282.1"/>
    </source>
</evidence>
<dbReference type="PANTHER" id="PTHR14296:SF3">
    <property type="entry name" value="DIKAR, ISOFORM F"/>
    <property type="match status" value="1"/>
</dbReference>
<feature type="region of interest" description="Disordered" evidence="1">
    <location>
        <begin position="561"/>
        <end position="633"/>
    </location>
</feature>
<keyword evidence="3" id="KW-1185">Reference proteome</keyword>
<comment type="caution">
    <text evidence="2">The sequence shown here is derived from an EMBL/GenBank/DDBJ whole genome shotgun (WGS) entry which is preliminary data.</text>
</comment>
<dbReference type="AlphaFoldDB" id="A0AAV6GWL2"/>
<dbReference type="Proteomes" id="UP000823561">
    <property type="component" value="Chromosome 7"/>
</dbReference>
<feature type="region of interest" description="Disordered" evidence="1">
    <location>
        <begin position="41"/>
        <end position="67"/>
    </location>
</feature>
<accession>A0AAV6GWL2</accession>
<organism evidence="2 3">
    <name type="scientific">Alosa alosa</name>
    <name type="common">allis shad</name>
    <dbReference type="NCBI Taxonomy" id="278164"/>
    <lineage>
        <taxon>Eukaryota</taxon>
        <taxon>Metazoa</taxon>
        <taxon>Chordata</taxon>
        <taxon>Craniata</taxon>
        <taxon>Vertebrata</taxon>
        <taxon>Euteleostomi</taxon>
        <taxon>Actinopterygii</taxon>
        <taxon>Neopterygii</taxon>
        <taxon>Teleostei</taxon>
        <taxon>Clupei</taxon>
        <taxon>Clupeiformes</taxon>
        <taxon>Clupeoidei</taxon>
        <taxon>Clupeidae</taxon>
        <taxon>Alosa</taxon>
    </lineage>
</organism>
<feature type="compositionally biased region" description="Acidic residues" evidence="1">
    <location>
        <begin position="50"/>
        <end position="60"/>
    </location>
</feature>
<name>A0AAV6GWL2_9TELE</name>
<dbReference type="GO" id="GO:0006355">
    <property type="term" value="P:regulation of DNA-templated transcription"/>
    <property type="evidence" value="ECO:0007669"/>
    <property type="project" value="InterPro"/>
</dbReference>
<protein>
    <submittedName>
        <fullName evidence="2">Uncharacterized protein</fullName>
    </submittedName>
</protein>
<evidence type="ECO:0000256" key="1">
    <source>
        <dbReference type="SAM" id="MobiDB-lite"/>
    </source>
</evidence>
<feature type="region of interest" description="Disordered" evidence="1">
    <location>
        <begin position="294"/>
        <end position="322"/>
    </location>
</feature>
<dbReference type="GO" id="GO:0031213">
    <property type="term" value="C:RSF complex"/>
    <property type="evidence" value="ECO:0007669"/>
    <property type="project" value="InterPro"/>
</dbReference>
<sequence>MIRVGLPKACAVVCIVIALVGVLPTCIGSVEVSKTSSNSTVGLLLPNEATGEENGSEDEVSSYRHPRSASSVEYAKREAAFKNYMLRTQSSEAVPEDPEVLCGKNSINVRIRSDDAENLHVYAPNGSPLTLKELPVYCNIISKTLNRDVVLVSLIDGCFVKPQGSAYVLNLMWFGRPIQVTCPREEPPLIICKTHSMEVLFCGEELDKTLSINVKGRWIPLQYALALCQFELDTTPKMLSFSTPYIGCGMTHENGFHNLSIRSEEMNMSLSCADNGYADPLSKIPTIPEQLTSQLPKQPQVQRGPQSVEQFHQQVPQQVPQPSQVQQLPQYTQVLQEIFQEQSEVQKIPQQVPQQPQVQQGHQEILQQQSEVQEVPKQVPQKPQVQQWPQQPQVQQWPQPSLVQQLPQQPLVQQLPQQPQVQQLPQQPQVQQLPQQPQVQQLPQQPQAQQVPKQTQAQQVPQQILQQQSEVQQVPQQVPQQSQVQQVSQRNQFQQGLQEIDVKKHQIMQASQLHRPALQHFFKPQVQRVPQSIQELHQEVIQQLPQQSQVQQLPQQPQVQQLPQQPQVQQVPQQPQVQQVPQQPQVQQVPQQPQVQQVPQPPQVQQGDPPAPAQVQQVPQQPQVQQWPHQPQG</sequence>
<reference evidence="2" key="1">
    <citation type="submission" date="2020-10" db="EMBL/GenBank/DDBJ databases">
        <title>Chromosome-scale genome assembly of the Allis shad, Alosa alosa.</title>
        <authorList>
            <person name="Margot Z."/>
            <person name="Christophe K."/>
            <person name="Cabau C."/>
            <person name="Louis A."/>
            <person name="Berthelot C."/>
            <person name="Parey E."/>
            <person name="Roest Crollius H."/>
            <person name="Montfort J."/>
            <person name="Robinson-Rechavi M."/>
            <person name="Bucao C."/>
            <person name="Bouchez O."/>
            <person name="Gislard M."/>
            <person name="Lluch J."/>
            <person name="Milhes M."/>
            <person name="Lampietro C."/>
            <person name="Lopez Roques C."/>
            <person name="Donnadieu C."/>
            <person name="Braasch I."/>
            <person name="Desvignes T."/>
            <person name="Postlethwait J."/>
            <person name="Bobe J."/>
            <person name="Guiguen Y."/>
        </authorList>
    </citation>
    <scope>NUCLEOTIDE SEQUENCE</scope>
    <source>
        <strain evidence="2">M-15738</strain>
        <tissue evidence="2">Blood</tissue>
    </source>
</reference>
<evidence type="ECO:0000313" key="3">
    <source>
        <dbReference type="Proteomes" id="UP000823561"/>
    </source>
</evidence>
<dbReference type="InterPro" id="IPR028938">
    <property type="entry name" value="Rsf1-like"/>
</dbReference>
<dbReference type="EMBL" id="JADWDJ010000007">
    <property type="protein sequence ID" value="KAG5278282.1"/>
    <property type="molecule type" value="Genomic_DNA"/>
</dbReference>
<gene>
    <name evidence="2" type="ORF">AALO_G00097230</name>
</gene>